<accession>A0A6P3WMH0</accession>
<name>A0A6P3WMH0_DINQU</name>
<evidence type="ECO:0000313" key="17">
    <source>
        <dbReference type="RefSeq" id="XP_014467275.1"/>
    </source>
</evidence>
<dbReference type="FunFam" id="2.10.25.140:FF:000002">
    <property type="entry name" value="Delta-like protein"/>
    <property type="match status" value="1"/>
</dbReference>
<feature type="disulfide bond" evidence="11">
    <location>
        <begin position="721"/>
        <end position="730"/>
    </location>
</feature>
<evidence type="ECO:0000256" key="10">
    <source>
        <dbReference type="ARBA" id="ARBA00023180"/>
    </source>
</evidence>
<comment type="caution">
    <text evidence="11">Lacks conserved residue(s) required for the propagation of feature annotation.</text>
</comment>
<feature type="transmembrane region" description="Helical" evidence="13">
    <location>
        <begin position="434"/>
        <end position="452"/>
    </location>
</feature>
<feature type="region of interest" description="Disordered" evidence="12">
    <location>
        <begin position="738"/>
        <end position="831"/>
    </location>
</feature>
<protein>
    <submittedName>
        <fullName evidence="17">Uncharacterized protein LOC106740599</fullName>
    </submittedName>
</protein>
<dbReference type="FunFam" id="2.10.25.10:FF:000294">
    <property type="entry name" value="Delta-like protein"/>
    <property type="match status" value="1"/>
</dbReference>
<sequence>MTTAWLIFATICAASCSLVVGFDLGPMIWTAQCQSECLRQFNKKEEFRKMSIRRNAHQEFQECTRYCELCHDEQDSKVCNQDSQDPFQQARRFLKDSTLMGRQIACEYCKTREFMENYEPSMLPAPEEKPIVMGPHDVAIIFRKQHERWQFQNFYYDQIPIERMYRCHWIIVVTEDGPRHYTWQRWVPSLDSLKEGPLFEATVSWRNVRQQLQIQRRLEEMNISNDHMRHLQLSSEKVLALIHRDDVLQRLQWLFWKTDDFDKYPRKCYRYHDDSYGGGNKSLVVTWGPETGGLTGNQVTDSDSAQISLLPGVRYHVRVASNDGPGSFPIVVDTRPITNLSSTTPSSSPPPPSSAVCNFVCSMKLFVRSGWHYVLLLFVITLLVFCYIRADVFLMKKTAQTWQKASQAKMIPLLFACCLGFLVAPYQLTPSANNGLIGVGAVSVVAVGFAAGPRYVPKWKKQACEIPASQHPNSHYICDEAGEVKCLPGWTGDLCDVPICRKGCDPLQGYCRRPGECRCKLGFYGELCDKCVALPGCQHGRCNVSFECSCDPGWKGMFCSEPICAPDCLSSQGYCERPGECRCRLGWQGPKCKQCAVLPGCAHGICQGPLECRCDPGWTGLLCQTPICAQGCSREHGGCRRPSTCRCRIGWTGSNCTECVPYPGCVHGSCKRPWECRCEPGWAGDLCNEKLTYCDEHPGVCQNNATCISMTQEDGNYRCICPMGYMGRQCQIKTTVPSTELVPPMPDPDTSNLSQGLSQETQDLADKPSIEEASSEDKEETGKKKEVTAEPLGPIFITDPPTTTVDSAATAGKWPTESATESLERDDENET</sequence>
<feature type="chain" id="PRO_5027991189" evidence="14">
    <location>
        <begin position="22"/>
        <end position="831"/>
    </location>
</feature>
<evidence type="ECO:0000256" key="11">
    <source>
        <dbReference type="PROSITE-ProRule" id="PRU00076"/>
    </source>
</evidence>
<feature type="domain" description="EGF-like" evidence="15">
    <location>
        <begin position="496"/>
        <end position="529"/>
    </location>
</feature>
<dbReference type="PROSITE" id="PS00022">
    <property type="entry name" value="EGF_1"/>
    <property type="match status" value="5"/>
</dbReference>
<evidence type="ECO:0000256" key="6">
    <source>
        <dbReference type="ARBA" id="ARBA00022737"/>
    </source>
</evidence>
<dbReference type="AlphaFoldDB" id="A0A6P3WMH0"/>
<evidence type="ECO:0000256" key="3">
    <source>
        <dbReference type="ARBA" id="ARBA00022536"/>
    </source>
</evidence>
<dbReference type="OrthoDB" id="6130531at2759"/>
<feature type="compositionally biased region" description="Polar residues" evidence="12">
    <location>
        <begin position="749"/>
        <end position="762"/>
    </location>
</feature>
<dbReference type="KEGG" id="dqu:106740599"/>
<feature type="disulfide bond" evidence="11">
    <location>
        <begin position="519"/>
        <end position="528"/>
    </location>
</feature>
<evidence type="ECO:0000256" key="2">
    <source>
        <dbReference type="ARBA" id="ARBA00022473"/>
    </source>
</evidence>
<dbReference type="PANTHER" id="PTHR14949:SF54">
    <property type="entry name" value="VWFD DOMAIN-CONTAINING PROTEIN"/>
    <property type="match status" value="1"/>
</dbReference>
<feature type="transmembrane region" description="Helical" evidence="13">
    <location>
        <begin position="370"/>
        <end position="390"/>
    </location>
</feature>
<keyword evidence="10" id="KW-0325">Glycoprotein</keyword>
<evidence type="ECO:0000256" key="7">
    <source>
        <dbReference type="ARBA" id="ARBA00022989"/>
    </source>
</evidence>
<evidence type="ECO:0000313" key="16">
    <source>
        <dbReference type="Proteomes" id="UP000515204"/>
    </source>
</evidence>
<dbReference type="Pfam" id="PF01414">
    <property type="entry name" value="DSL"/>
    <property type="match status" value="1"/>
</dbReference>
<dbReference type="Proteomes" id="UP000515204">
    <property type="component" value="Unplaced"/>
</dbReference>
<keyword evidence="4 13" id="KW-0812">Transmembrane</keyword>
<evidence type="ECO:0000256" key="9">
    <source>
        <dbReference type="ARBA" id="ARBA00023157"/>
    </source>
</evidence>
<dbReference type="InterPro" id="IPR050969">
    <property type="entry name" value="Dev_Signal_Modulators"/>
</dbReference>
<evidence type="ECO:0000256" key="8">
    <source>
        <dbReference type="ARBA" id="ARBA00023136"/>
    </source>
</evidence>
<dbReference type="GO" id="GO:0016020">
    <property type="term" value="C:membrane"/>
    <property type="evidence" value="ECO:0007669"/>
    <property type="project" value="UniProtKB-SubCell"/>
</dbReference>
<keyword evidence="8 13" id="KW-0472">Membrane</keyword>
<dbReference type="Gene3D" id="2.10.25.140">
    <property type="match status" value="1"/>
</dbReference>
<dbReference type="FunFam" id="2.10.25.10:FF:000018">
    <property type="entry name" value="Delta-like 1"/>
    <property type="match status" value="3"/>
</dbReference>
<evidence type="ECO:0000256" key="5">
    <source>
        <dbReference type="ARBA" id="ARBA00022729"/>
    </source>
</evidence>
<feature type="domain" description="EGF-like" evidence="15">
    <location>
        <begin position="690"/>
        <end position="731"/>
    </location>
</feature>
<keyword evidence="7 13" id="KW-1133">Transmembrane helix</keyword>
<evidence type="ECO:0000256" key="1">
    <source>
        <dbReference type="ARBA" id="ARBA00004479"/>
    </source>
</evidence>
<proteinExistence type="predicted"/>
<keyword evidence="6" id="KW-0677">Repeat</keyword>
<evidence type="ECO:0000256" key="12">
    <source>
        <dbReference type="SAM" id="MobiDB-lite"/>
    </source>
</evidence>
<dbReference type="PROSITE" id="PS50026">
    <property type="entry name" value="EGF_3"/>
    <property type="match status" value="2"/>
</dbReference>
<evidence type="ECO:0000259" key="15">
    <source>
        <dbReference type="PROSITE" id="PS50026"/>
    </source>
</evidence>
<dbReference type="Pfam" id="PF25024">
    <property type="entry name" value="EGF_TEN"/>
    <property type="match status" value="1"/>
</dbReference>
<keyword evidence="16" id="KW-1185">Reference proteome</keyword>
<keyword evidence="5 14" id="KW-0732">Signal</keyword>
<dbReference type="SUPFAM" id="SSF57196">
    <property type="entry name" value="EGF/Laminin"/>
    <property type="match status" value="1"/>
</dbReference>
<dbReference type="PROSITE" id="PS01186">
    <property type="entry name" value="EGF_2"/>
    <property type="match status" value="3"/>
</dbReference>
<dbReference type="PANTHER" id="PTHR14949">
    <property type="entry name" value="EGF-LIKE-DOMAIN, MULTIPLE 7, 8"/>
    <property type="match status" value="1"/>
</dbReference>
<keyword evidence="3 11" id="KW-0245">EGF-like domain</keyword>
<reference evidence="17" key="1">
    <citation type="submission" date="2025-08" db="UniProtKB">
        <authorList>
            <consortium name="RefSeq"/>
        </authorList>
    </citation>
    <scope>IDENTIFICATION</scope>
</reference>
<dbReference type="SMART" id="SM00181">
    <property type="entry name" value="EGF"/>
    <property type="match status" value="7"/>
</dbReference>
<dbReference type="Gene3D" id="2.10.25.10">
    <property type="entry name" value="Laminin"/>
    <property type="match status" value="4"/>
</dbReference>
<keyword evidence="9 11" id="KW-1015">Disulfide bond</keyword>
<dbReference type="GO" id="GO:0009986">
    <property type="term" value="C:cell surface"/>
    <property type="evidence" value="ECO:0007669"/>
    <property type="project" value="TreeGrafter"/>
</dbReference>
<evidence type="ECO:0000256" key="13">
    <source>
        <dbReference type="SAM" id="Phobius"/>
    </source>
</evidence>
<evidence type="ECO:0000256" key="14">
    <source>
        <dbReference type="SAM" id="SignalP"/>
    </source>
</evidence>
<dbReference type="GO" id="GO:0005102">
    <property type="term" value="F:signaling receptor binding"/>
    <property type="evidence" value="ECO:0007669"/>
    <property type="project" value="TreeGrafter"/>
</dbReference>
<comment type="subcellular location">
    <subcellularLocation>
        <location evidence="1">Membrane</location>
        <topology evidence="1">Single-pass type I membrane protein</topology>
    </subcellularLocation>
</comment>
<dbReference type="InterPro" id="IPR000742">
    <property type="entry name" value="EGF"/>
</dbReference>
<organism evidence="16 17">
    <name type="scientific">Dinoponera quadriceps</name>
    <name type="common">South American ant</name>
    <dbReference type="NCBI Taxonomy" id="609295"/>
    <lineage>
        <taxon>Eukaryota</taxon>
        <taxon>Metazoa</taxon>
        <taxon>Ecdysozoa</taxon>
        <taxon>Arthropoda</taxon>
        <taxon>Hexapoda</taxon>
        <taxon>Insecta</taxon>
        <taxon>Pterygota</taxon>
        <taxon>Neoptera</taxon>
        <taxon>Endopterygota</taxon>
        <taxon>Hymenoptera</taxon>
        <taxon>Apocrita</taxon>
        <taxon>Aculeata</taxon>
        <taxon>Formicoidea</taxon>
        <taxon>Formicidae</taxon>
        <taxon>Ponerinae</taxon>
        <taxon>Ponerini</taxon>
        <taxon>Dinoponera</taxon>
    </lineage>
</organism>
<dbReference type="CDD" id="cd00054">
    <property type="entry name" value="EGF_CA"/>
    <property type="match status" value="1"/>
</dbReference>
<dbReference type="InterPro" id="IPR001774">
    <property type="entry name" value="DSL"/>
</dbReference>
<dbReference type="GeneID" id="106740599"/>
<evidence type="ECO:0000256" key="4">
    <source>
        <dbReference type="ARBA" id="ARBA00022692"/>
    </source>
</evidence>
<gene>
    <name evidence="17" type="primary">LOC106740599</name>
</gene>
<feature type="signal peptide" evidence="14">
    <location>
        <begin position="1"/>
        <end position="21"/>
    </location>
</feature>
<feature type="transmembrane region" description="Helical" evidence="13">
    <location>
        <begin position="411"/>
        <end position="428"/>
    </location>
</feature>
<dbReference type="GO" id="GO:0007154">
    <property type="term" value="P:cell communication"/>
    <property type="evidence" value="ECO:0007669"/>
    <property type="project" value="InterPro"/>
</dbReference>
<keyword evidence="2" id="KW-0217">Developmental protein</keyword>
<dbReference type="GO" id="GO:0005576">
    <property type="term" value="C:extracellular region"/>
    <property type="evidence" value="ECO:0007669"/>
    <property type="project" value="TreeGrafter"/>
</dbReference>
<dbReference type="RefSeq" id="XP_014467275.1">
    <property type="nucleotide sequence ID" value="XM_014611789.1"/>
</dbReference>